<evidence type="ECO:0000313" key="1">
    <source>
        <dbReference type="EMBL" id="OGY88812.1"/>
    </source>
</evidence>
<protein>
    <submittedName>
        <fullName evidence="1">Uncharacterized protein</fullName>
    </submittedName>
</protein>
<accession>A0A1G2BI80</accession>
<comment type="caution">
    <text evidence="1">The sequence shown here is derived from an EMBL/GenBank/DDBJ whole genome shotgun (WGS) entry which is preliminary data.</text>
</comment>
<proteinExistence type="predicted"/>
<name>A0A1G2BI80_9BACT</name>
<evidence type="ECO:0000313" key="2">
    <source>
        <dbReference type="Proteomes" id="UP000177817"/>
    </source>
</evidence>
<gene>
    <name evidence="1" type="ORF">A2677_02560</name>
</gene>
<dbReference type="EMBL" id="MHKK01000053">
    <property type="protein sequence ID" value="OGY88812.1"/>
    <property type="molecule type" value="Genomic_DNA"/>
</dbReference>
<dbReference type="Proteomes" id="UP000177817">
    <property type="component" value="Unassembled WGS sequence"/>
</dbReference>
<organism evidence="1 2">
    <name type="scientific">Candidatus Komeilibacteria bacterium RIFCSPHIGHO2_01_FULL_52_14</name>
    <dbReference type="NCBI Taxonomy" id="1798549"/>
    <lineage>
        <taxon>Bacteria</taxon>
        <taxon>Candidatus Komeiliibacteriota</taxon>
    </lineage>
</organism>
<dbReference type="AlphaFoldDB" id="A0A1G2BI80"/>
<reference evidence="1 2" key="1">
    <citation type="journal article" date="2016" name="Nat. Commun.">
        <title>Thousands of microbial genomes shed light on interconnected biogeochemical processes in an aquifer system.</title>
        <authorList>
            <person name="Anantharaman K."/>
            <person name="Brown C.T."/>
            <person name="Hug L.A."/>
            <person name="Sharon I."/>
            <person name="Castelle C.J."/>
            <person name="Probst A.J."/>
            <person name="Thomas B.C."/>
            <person name="Singh A."/>
            <person name="Wilkins M.J."/>
            <person name="Karaoz U."/>
            <person name="Brodie E.L."/>
            <person name="Williams K.H."/>
            <person name="Hubbard S.S."/>
            <person name="Banfield J.F."/>
        </authorList>
    </citation>
    <scope>NUCLEOTIDE SEQUENCE [LARGE SCALE GENOMIC DNA]</scope>
</reference>
<sequence length="468" mass="52621">MQSASFFNYRARVRYRAILCCFAVVVLTVQIALVPFAVSAQGANVGIDYNQIISDDELIDYQSMSEAEIQQFLEFKKSILATFYVTLDTGETVRASQIVYRASQAHRINPRFLLVLVQKEESLIEDPSPTNNQLDWATGYGCLDGQPCNERWRGFAKQVNSAAEQFRYYYEHIGEYNYQPGKSSYVDGMIVTPRNLVTAALYNYTPHLHGNELFKTIWHRYFGTPYPDGTLLQGKGEVGVWLVQNGVKRAFTSRIALVSRYNPDLVVTVDTSKLNPLPRGLDITFAAYSLLRNTKTGDTYLLTVDQKRRIVSPEVFKQIGFNPEEVQDATDEQLAAIPDGKPVTFEDAYPTGALLQDKTSAVLFYVEGTRRYPVLHKDIAAINYPGLKIVKTTPEKLSQYASGFPILLKDGILVKGRSAEVYVISNQKKRLITSEKAFNAIGYKWNSIVVTTDEVLAMHPTGDPILPQ</sequence>